<feature type="transmembrane region" description="Helical" evidence="13">
    <location>
        <begin position="977"/>
        <end position="997"/>
    </location>
</feature>
<evidence type="ECO:0000256" key="11">
    <source>
        <dbReference type="PROSITE-ProRule" id="PRU00023"/>
    </source>
</evidence>
<dbReference type="PROSITE" id="PS50297">
    <property type="entry name" value="ANK_REP_REGION"/>
    <property type="match status" value="11"/>
</dbReference>
<feature type="repeat" description="ANK" evidence="11">
    <location>
        <begin position="185"/>
        <end position="209"/>
    </location>
</feature>
<proteinExistence type="predicted"/>
<organism evidence="15 16">
    <name type="scientific">Saccoglossus kowalevskii</name>
    <name type="common">Acorn worm</name>
    <dbReference type="NCBI Taxonomy" id="10224"/>
    <lineage>
        <taxon>Eukaryota</taxon>
        <taxon>Metazoa</taxon>
        <taxon>Hemichordata</taxon>
        <taxon>Enteropneusta</taxon>
        <taxon>Harrimaniidae</taxon>
        <taxon>Saccoglossus</taxon>
    </lineage>
</organism>
<dbReference type="Pfam" id="PF13857">
    <property type="entry name" value="Ank_5"/>
    <property type="match status" value="1"/>
</dbReference>
<gene>
    <name evidence="16" type="primary">LOC102805597</name>
</gene>
<dbReference type="Pfam" id="PF00520">
    <property type="entry name" value="Ion_trans"/>
    <property type="match status" value="1"/>
</dbReference>
<feature type="repeat" description="ANK" evidence="11">
    <location>
        <begin position="593"/>
        <end position="625"/>
    </location>
</feature>
<evidence type="ECO:0000313" key="16">
    <source>
        <dbReference type="RefSeq" id="XP_006812882.1"/>
    </source>
</evidence>
<feature type="repeat" description="ANK" evidence="11">
    <location>
        <begin position="118"/>
        <end position="150"/>
    </location>
</feature>
<evidence type="ECO:0000256" key="8">
    <source>
        <dbReference type="ARBA" id="ARBA00023065"/>
    </source>
</evidence>
<comment type="subcellular location">
    <subcellularLocation>
        <location evidence="1">Membrane</location>
        <topology evidence="1">Multi-pass membrane protein</topology>
    </subcellularLocation>
</comment>
<feature type="transmembrane region" description="Helical" evidence="13">
    <location>
        <begin position="872"/>
        <end position="890"/>
    </location>
</feature>
<evidence type="ECO:0000256" key="13">
    <source>
        <dbReference type="SAM" id="Phobius"/>
    </source>
</evidence>
<feature type="transmembrane region" description="Helical" evidence="13">
    <location>
        <begin position="847"/>
        <end position="866"/>
    </location>
</feature>
<sequence length="1145" mass="128243">MPTGLHRTLTMRTAGFITTIRSKKSQSDRRNRKKSSSRSATLRDSTTSAKRISANTTASGEIFLHHLKHPYPNFTGHFFNDDVLLGLVNISQAAREGRVEIFQNENRTIAELNSLDEDGLAPLHHAAHYDRTDVVEILIMRGANVNIRAEEDDSTPLHLAVKYRRVVTVKLLLKYSADTTARDRKGLTPLHMAARRGYEDIVRILLKRGRADSNALDADKLTPLHQAAIHGNVGVCRLLVDSGANIRAKEINDITPLMLAATGGHVNIMKLLIDTATIKRISLTDYIADADNEGNSTLHLAVANGSIEATELCLDHKAFVDIRKCNLFTPLHIAAVGGIVPMAKLLINRGSSINARDVEQMTPLHRAAMYGRVDMVNYLISRGASVDAKDADNFTPLICAAWKGQTLAATALIQHGAKISSVDTEMKSCLHWAVGCGHLEFTLTILLSGGDSLLDLKDKNDQTPMHYAAELGFHQIMKLFLDYGAKIDPKDRDEKTPLHLAAQYGRLQCVQILIEANSMQINEDDVEGRTPLLLASLEGHCRVVKCLLYLGAEITSRDDIHWSALALASSRGHLDTMVILIDNHAEIDAIDKNKNTPLHLSCANGHVEATELLLNKGADVSILNNAGQNCLDAAIENLQDGTSSAIINNKNWRMAFKHRDRKGYTPMRRLIEKLPKVALLAMDRCVHHSHIDHEDPNLRVTYNYEFLDPGPDDMLMGSNERYFALTTMVKHGREQLLSHELCQTLMALKWTSFVRYFFYTKFLIHVVFMVGLTSYAAISAPILTSNLDEYGCSVIGNVSISSMKRQHGVLLSCIEFAVIGFVLLNVLKATVDMYSQRLRYCTKFSNLIHWIMMFTSCAFVIPPFSAPCAVSWINGALGIFLAWIIFLLYLQRFDQIGIYVVMFVAVLSSLMKAIIVYAWFIVAFGSAFFIMLARLEQFNTLGGALIKTFVMTIGEFDYADIFHTDTSLEPFEASSRIVFVIFLFLMPIVLINLMIGISVGDIEGVQKGAFLRRLAMQVELITDIDRKMPLCFQRKVYAREVMVEPNKKNDTRINKVIRFFIGSSNDTEFVSISDKDRDKMRLEELKQEIIKQKLSQRQVCNILQQQTEMLRKISEKLDITIDAEELPMVQLPRPYSSVSANTYYG</sequence>
<evidence type="ECO:0000256" key="4">
    <source>
        <dbReference type="ARBA" id="ARBA00022692"/>
    </source>
</evidence>
<feature type="transmembrane region" description="Helical" evidence="13">
    <location>
        <begin position="897"/>
        <end position="930"/>
    </location>
</feature>
<dbReference type="PANTHER" id="PTHR47143:SF3">
    <property type="entry name" value="PWWP DOMAIN-CONTAINING PROTEIN"/>
    <property type="match status" value="1"/>
</dbReference>
<feature type="repeat" description="ANK" evidence="11">
    <location>
        <begin position="460"/>
        <end position="492"/>
    </location>
</feature>
<keyword evidence="2" id="KW-0813">Transport</keyword>
<dbReference type="Pfam" id="PF12796">
    <property type="entry name" value="Ank_2"/>
    <property type="match status" value="5"/>
</dbReference>
<keyword evidence="9 13" id="KW-0472">Membrane</keyword>
<dbReference type="Proteomes" id="UP000694865">
    <property type="component" value="Unplaced"/>
</dbReference>
<evidence type="ECO:0000256" key="1">
    <source>
        <dbReference type="ARBA" id="ARBA00004141"/>
    </source>
</evidence>
<feature type="transmembrane region" description="Helical" evidence="13">
    <location>
        <begin position="327"/>
        <end position="347"/>
    </location>
</feature>
<feature type="domain" description="Ion transport" evidence="14">
    <location>
        <begin position="788"/>
        <end position="1004"/>
    </location>
</feature>
<evidence type="ECO:0000256" key="5">
    <source>
        <dbReference type="ARBA" id="ARBA00022737"/>
    </source>
</evidence>
<feature type="repeat" description="ANK" evidence="11">
    <location>
        <begin position="252"/>
        <end position="274"/>
    </location>
</feature>
<feature type="transmembrane region" description="Helical" evidence="13">
    <location>
        <begin position="756"/>
        <end position="778"/>
    </location>
</feature>
<feature type="repeat" description="ANK" evidence="11">
    <location>
        <begin position="152"/>
        <end position="184"/>
    </location>
</feature>
<feature type="transmembrane region" description="Helical" evidence="13">
    <location>
        <begin position="809"/>
        <end position="827"/>
    </location>
</feature>
<dbReference type="InterPro" id="IPR005821">
    <property type="entry name" value="Ion_trans_dom"/>
</dbReference>
<keyword evidence="10" id="KW-0407">Ion channel</keyword>
<feature type="repeat" description="ANK" evidence="11">
    <location>
        <begin position="392"/>
        <end position="424"/>
    </location>
</feature>
<dbReference type="RefSeq" id="XP_006812882.1">
    <property type="nucleotide sequence ID" value="XM_006812819.1"/>
</dbReference>
<feature type="repeat" description="ANK" evidence="11">
    <location>
        <begin position="293"/>
        <end position="325"/>
    </location>
</feature>
<feature type="repeat" description="ANK" evidence="11">
    <location>
        <begin position="359"/>
        <end position="391"/>
    </location>
</feature>
<keyword evidence="8" id="KW-0406">Ion transport</keyword>
<evidence type="ECO:0000256" key="9">
    <source>
        <dbReference type="ARBA" id="ARBA00023136"/>
    </source>
</evidence>
<accession>A0ABM0LYP1</accession>
<evidence type="ECO:0000256" key="2">
    <source>
        <dbReference type="ARBA" id="ARBA00022448"/>
    </source>
</evidence>
<evidence type="ECO:0000256" key="6">
    <source>
        <dbReference type="ARBA" id="ARBA00022989"/>
    </source>
</evidence>
<evidence type="ECO:0000256" key="3">
    <source>
        <dbReference type="ARBA" id="ARBA00022606"/>
    </source>
</evidence>
<feature type="compositionally biased region" description="Polar residues" evidence="12">
    <location>
        <begin position="40"/>
        <end position="51"/>
    </location>
</feature>
<keyword evidence="4 13" id="KW-0812">Transmembrane</keyword>
<dbReference type="InterPro" id="IPR036770">
    <property type="entry name" value="Ankyrin_rpt-contain_sf"/>
</dbReference>
<dbReference type="InterPro" id="IPR052076">
    <property type="entry name" value="TRP_cation_channel"/>
</dbReference>
<dbReference type="PANTHER" id="PTHR47143">
    <property type="entry name" value="TRANSIENT RECEPTOR POTENTIAL CATION CHANNEL PROTEIN PAINLESS"/>
    <property type="match status" value="1"/>
</dbReference>
<dbReference type="Gene3D" id="1.25.40.20">
    <property type="entry name" value="Ankyrin repeat-containing domain"/>
    <property type="match status" value="5"/>
</dbReference>
<dbReference type="Pfam" id="PF00023">
    <property type="entry name" value="Ank"/>
    <property type="match status" value="1"/>
</dbReference>
<protein>
    <submittedName>
        <fullName evidence="16">Transient receptor potential cation channel subfamily A member 1-like</fullName>
    </submittedName>
</protein>
<keyword evidence="7 11" id="KW-0040">ANK repeat</keyword>
<evidence type="ECO:0000313" key="15">
    <source>
        <dbReference type="Proteomes" id="UP000694865"/>
    </source>
</evidence>
<dbReference type="PROSITE" id="PS50088">
    <property type="entry name" value="ANK_REPEAT"/>
    <property type="match status" value="13"/>
</dbReference>
<feature type="repeat" description="ANK" evidence="11">
    <location>
        <begin position="527"/>
        <end position="559"/>
    </location>
</feature>
<evidence type="ECO:0000256" key="7">
    <source>
        <dbReference type="ARBA" id="ARBA00023043"/>
    </source>
</evidence>
<feature type="repeat" description="ANK" evidence="11">
    <location>
        <begin position="219"/>
        <end position="251"/>
    </location>
</feature>
<evidence type="ECO:0000259" key="14">
    <source>
        <dbReference type="Pfam" id="PF00520"/>
    </source>
</evidence>
<keyword evidence="6 13" id="KW-1133">Transmembrane helix</keyword>
<feature type="region of interest" description="Disordered" evidence="12">
    <location>
        <begin position="21"/>
        <end position="51"/>
    </location>
</feature>
<dbReference type="SMART" id="SM00248">
    <property type="entry name" value="ANK"/>
    <property type="match status" value="15"/>
</dbReference>
<feature type="repeat" description="ANK" evidence="11">
    <location>
        <begin position="493"/>
        <end position="525"/>
    </location>
</feature>
<keyword evidence="3" id="KW-0716">Sensory transduction</keyword>
<keyword evidence="5" id="KW-0677">Repeat</keyword>
<keyword evidence="15" id="KW-1185">Reference proteome</keyword>
<dbReference type="InterPro" id="IPR002110">
    <property type="entry name" value="Ankyrin_rpt"/>
</dbReference>
<dbReference type="SUPFAM" id="SSF48403">
    <property type="entry name" value="Ankyrin repeat"/>
    <property type="match status" value="2"/>
</dbReference>
<name>A0ABM0LYP1_SACKO</name>
<dbReference type="GeneID" id="102805597"/>
<evidence type="ECO:0000256" key="12">
    <source>
        <dbReference type="SAM" id="MobiDB-lite"/>
    </source>
</evidence>
<reference evidence="16" key="1">
    <citation type="submission" date="2025-08" db="UniProtKB">
        <authorList>
            <consortium name="RefSeq"/>
        </authorList>
    </citation>
    <scope>IDENTIFICATION</scope>
    <source>
        <tissue evidence="16">Testes</tissue>
    </source>
</reference>
<evidence type="ECO:0000256" key="10">
    <source>
        <dbReference type="ARBA" id="ARBA00023303"/>
    </source>
</evidence>
<dbReference type="PRINTS" id="PR01415">
    <property type="entry name" value="ANKYRIN"/>
</dbReference>
<feature type="repeat" description="ANK" evidence="11">
    <location>
        <begin position="326"/>
        <end position="358"/>
    </location>
</feature>